<accession>A0A8H5XRC1</accession>
<evidence type="ECO:0000313" key="1">
    <source>
        <dbReference type="EMBL" id="KAF5698042.1"/>
    </source>
</evidence>
<reference evidence="1 2" key="1">
    <citation type="submission" date="2020-05" db="EMBL/GenBank/DDBJ databases">
        <title>Identification and distribution of gene clusters putatively required for synthesis of sphingolipid metabolism inhibitors in phylogenetically diverse species of the filamentous fungus Fusarium.</title>
        <authorList>
            <person name="Kim H.-S."/>
            <person name="Busman M."/>
            <person name="Brown D.W."/>
            <person name="Divon H."/>
            <person name="Uhlig S."/>
            <person name="Proctor R.H."/>
        </authorList>
    </citation>
    <scope>NUCLEOTIDE SEQUENCE [LARGE SCALE GENOMIC DNA]</scope>
    <source>
        <strain evidence="1 2">NRRL 26131</strain>
    </source>
</reference>
<dbReference type="EMBL" id="JAAQPF010000686">
    <property type="protein sequence ID" value="KAF5698042.1"/>
    <property type="molecule type" value="Genomic_DNA"/>
</dbReference>
<organism evidence="1 2">
    <name type="scientific">Fusarium globosum</name>
    <dbReference type="NCBI Taxonomy" id="78864"/>
    <lineage>
        <taxon>Eukaryota</taxon>
        <taxon>Fungi</taxon>
        <taxon>Dikarya</taxon>
        <taxon>Ascomycota</taxon>
        <taxon>Pezizomycotina</taxon>
        <taxon>Sordariomycetes</taxon>
        <taxon>Hypocreomycetidae</taxon>
        <taxon>Hypocreales</taxon>
        <taxon>Nectriaceae</taxon>
        <taxon>Fusarium</taxon>
        <taxon>Fusarium fujikuroi species complex</taxon>
    </lineage>
</organism>
<protein>
    <submittedName>
        <fullName evidence="1">Uncharacterized protein</fullName>
    </submittedName>
</protein>
<sequence>MSMSENLRPIPKGLTNPLGIPTANLVLFEKLPSDVMNNNILVQLDVKSSRIFRNRTENGELSSREAAGQRRILHHPGSIPQGTSLTLLVSVPEEWKNSHELALRRSLKNNNMIMFQVKLYDVVGSQDHPSPGVAVRHASYRVQHSYMGQEFNDSLCQPAPQQSLGLRMDIFNSLSIRLGKSSRTAFKRCTLAGWLKASDSITFKSQEDYILDLTVSIPDLVVSNQAVNEEYHPCHRSLAALSADLKSSGLSYNILLPPWGSCKVPVLPPSDAPQGQILIQLPGSTIDYLINTTRSPPTHNKANGK</sequence>
<proteinExistence type="predicted"/>
<dbReference type="AlphaFoldDB" id="A0A8H5XRC1"/>
<name>A0A8H5XRC1_9HYPO</name>
<keyword evidence="2" id="KW-1185">Reference proteome</keyword>
<comment type="caution">
    <text evidence="1">The sequence shown here is derived from an EMBL/GenBank/DDBJ whole genome shotgun (WGS) entry which is preliminary data.</text>
</comment>
<evidence type="ECO:0000313" key="2">
    <source>
        <dbReference type="Proteomes" id="UP000532311"/>
    </source>
</evidence>
<dbReference type="Proteomes" id="UP000532311">
    <property type="component" value="Unassembled WGS sequence"/>
</dbReference>
<gene>
    <name evidence="1" type="ORF">FGLOB1_12343</name>
</gene>